<dbReference type="PATRIC" id="fig|1122985.7.peg.239"/>
<dbReference type="HOGENOM" id="CLU_097914_0_0_10"/>
<comment type="caution">
    <text evidence="1">The sequence shown here is derived from an EMBL/GenBank/DDBJ whole genome shotgun (WGS) entry which is preliminary data.</text>
</comment>
<proteinExistence type="predicted"/>
<accession>A0A069QLU4</accession>
<dbReference type="EMBL" id="JNGW01000013">
    <property type="protein sequence ID" value="KDR53622.1"/>
    <property type="molecule type" value="Genomic_DNA"/>
</dbReference>
<name>A0A069QLU4_HOYLO</name>
<reference evidence="1 2" key="1">
    <citation type="submission" date="2013-08" db="EMBL/GenBank/DDBJ databases">
        <authorList>
            <person name="Weinstock G."/>
            <person name="Sodergren E."/>
            <person name="Wylie T."/>
            <person name="Fulton L."/>
            <person name="Fulton R."/>
            <person name="Fronick C."/>
            <person name="O'Laughlin M."/>
            <person name="Godfrey J."/>
            <person name="Miner T."/>
            <person name="Herter B."/>
            <person name="Appelbaum E."/>
            <person name="Cordes M."/>
            <person name="Lek S."/>
            <person name="Wollam A."/>
            <person name="Pepin K.H."/>
            <person name="Palsikar V.B."/>
            <person name="Mitreva M."/>
            <person name="Wilson R.K."/>
        </authorList>
    </citation>
    <scope>NUCLEOTIDE SEQUENCE [LARGE SCALE GENOMIC DNA]</scope>
    <source>
        <strain evidence="1 2">ATCC 15930</strain>
    </source>
</reference>
<keyword evidence="2" id="KW-1185">Reference proteome</keyword>
<evidence type="ECO:0000313" key="2">
    <source>
        <dbReference type="Proteomes" id="UP000027442"/>
    </source>
</evidence>
<sequence length="238" mass="27413">MRDKQDLKYTQKTLIRAFFDGFTNGVIDANNLEQDERQTLIKALLNVYDKISEHYAMVLLPILGVIHHESLEQLQRELDAKRQQDDVDVTAYFKVVCRENGTYEAMVDDYKANFEALLKGTTLKTQHCVLSNETSSVTYTKTNEEQNIRLLVRTVLRAYRSGLQTKPALQQFKQTTVIRMLLDNVDLLVNGKPTIADQVDNAADIHELLLAVVHTKERYNVVQEELQLEMERLIKGEN</sequence>
<organism evidence="1 2">
    <name type="scientific">Hoylesella loescheii DSM 19665 = JCM 12249 = ATCC 15930</name>
    <dbReference type="NCBI Taxonomy" id="1122985"/>
    <lineage>
        <taxon>Bacteria</taxon>
        <taxon>Pseudomonadati</taxon>
        <taxon>Bacteroidota</taxon>
        <taxon>Bacteroidia</taxon>
        <taxon>Bacteroidales</taxon>
        <taxon>Prevotellaceae</taxon>
        <taxon>Hoylesella</taxon>
    </lineage>
</organism>
<protein>
    <submittedName>
        <fullName evidence="1">Uncharacterized protein</fullName>
    </submittedName>
</protein>
<dbReference type="Proteomes" id="UP000027442">
    <property type="component" value="Unassembled WGS sequence"/>
</dbReference>
<evidence type="ECO:0000313" key="1">
    <source>
        <dbReference type="EMBL" id="KDR53622.1"/>
    </source>
</evidence>
<gene>
    <name evidence="1" type="ORF">HMPREF1991_00229</name>
</gene>
<dbReference type="AlphaFoldDB" id="A0A069QLU4"/>
<dbReference type="RefSeq" id="WP_018966430.1">
    <property type="nucleotide sequence ID" value="NZ_KB899210.1"/>
</dbReference>